<dbReference type="InterPro" id="IPR050390">
    <property type="entry name" value="C5-Methyltransferase"/>
</dbReference>
<dbReference type="PANTHER" id="PTHR10629:SF52">
    <property type="entry name" value="DNA (CYTOSINE-5)-METHYLTRANSFERASE 1"/>
    <property type="match status" value="1"/>
</dbReference>
<evidence type="ECO:0000256" key="7">
    <source>
        <dbReference type="RuleBase" id="RU000417"/>
    </source>
</evidence>
<reference evidence="8" key="2">
    <citation type="submission" date="2015-05" db="EMBL/GenBank/DDBJ databases">
        <title>Draft genome sequence of Actinomyces odontolyticus (ATCC 17982).</title>
        <authorList>
            <person name="Sudarsanam P."/>
            <person name="Ley R."/>
            <person name="Guruge J."/>
            <person name="Turnbaugh P.J."/>
            <person name="Mahowald M."/>
            <person name="Liep D."/>
            <person name="Gordon J."/>
        </authorList>
    </citation>
    <scope>NUCLEOTIDE SEQUENCE</scope>
    <source>
        <strain evidence="8">ATCC 17982</strain>
    </source>
</reference>
<gene>
    <name evidence="8" type="primary">dcm</name>
    <name evidence="8" type="ORF">ACTODO_01354</name>
</gene>
<evidence type="ECO:0000256" key="1">
    <source>
        <dbReference type="ARBA" id="ARBA00022603"/>
    </source>
</evidence>
<feature type="active site" evidence="5">
    <location>
        <position position="87"/>
    </location>
</feature>
<dbReference type="GO" id="GO:0003886">
    <property type="term" value="F:DNA (cytosine-5-)-methyltransferase activity"/>
    <property type="evidence" value="ECO:0007669"/>
    <property type="project" value="UniProtKB-EC"/>
</dbReference>
<dbReference type="RefSeq" id="WP_003792464.1">
    <property type="nucleotide sequence ID" value="NZ_DS264586.1"/>
</dbReference>
<dbReference type="AlphaFoldDB" id="A7BCH4"/>
<organism evidence="8 9">
    <name type="scientific">Schaalia dentiphila ATCC 17982</name>
    <dbReference type="NCBI Taxonomy" id="411466"/>
    <lineage>
        <taxon>Bacteria</taxon>
        <taxon>Bacillati</taxon>
        <taxon>Actinomycetota</taxon>
        <taxon>Actinomycetes</taxon>
        <taxon>Actinomycetales</taxon>
        <taxon>Actinomycetaceae</taxon>
        <taxon>Schaalia</taxon>
        <taxon>Schaalia dentiphila</taxon>
    </lineage>
</organism>
<dbReference type="PROSITE" id="PS00094">
    <property type="entry name" value="C5_MTASE_1"/>
    <property type="match status" value="1"/>
</dbReference>
<dbReference type="GO" id="GO:0003677">
    <property type="term" value="F:DNA binding"/>
    <property type="evidence" value="ECO:0007669"/>
    <property type="project" value="TreeGrafter"/>
</dbReference>
<reference evidence="8" key="1">
    <citation type="submission" date="2007-04" db="EMBL/GenBank/DDBJ databases">
        <authorList>
            <person name="Fulton L."/>
            <person name="Clifton S."/>
            <person name="Fulton B."/>
            <person name="Xu J."/>
            <person name="Minx P."/>
            <person name="Pepin K.H."/>
            <person name="Johnson M."/>
            <person name="Thiruvilangam P."/>
            <person name="Bhonagiri V."/>
            <person name="Nash W.E."/>
            <person name="Mardis E.R."/>
            <person name="Wilson R.K."/>
        </authorList>
    </citation>
    <scope>NUCLEOTIDE SEQUENCE [LARGE SCALE GENOMIC DNA]</scope>
    <source>
        <strain evidence="8">ATCC 17982</strain>
    </source>
</reference>
<dbReference type="Pfam" id="PF00145">
    <property type="entry name" value="DNA_methylase"/>
    <property type="match status" value="1"/>
</dbReference>
<dbReference type="GO" id="GO:0009307">
    <property type="term" value="P:DNA restriction-modification system"/>
    <property type="evidence" value="ECO:0007669"/>
    <property type="project" value="UniProtKB-KW"/>
</dbReference>
<evidence type="ECO:0000256" key="2">
    <source>
        <dbReference type="ARBA" id="ARBA00022679"/>
    </source>
</evidence>
<dbReference type="Gene3D" id="3.40.50.150">
    <property type="entry name" value="Vaccinia Virus protein VP39"/>
    <property type="match status" value="1"/>
</dbReference>
<dbReference type="EMBL" id="AAYI02000004">
    <property type="protein sequence ID" value="EDN80898.1"/>
    <property type="molecule type" value="Genomic_DNA"/>
</dbReference>
<dbReference type="Gene3D" id="3.90.120.10">
    <property type="entry name" value="DNA Methylase, subunit A, domain 2"/>
    <property type="match status" value="1"/>
</dbReference>
<dbReference type="HOGENOM" id="CLU_006958_2_0_11"/>
<dbReference type="GO" id="GO:0044027">
    <property type="term" value="P:negative regulation of gene expression via chromosomal CpG island methylation"/>
    <property type="evidence" value="ECO:0007669"/>
    <property type="project" value="TreeGrafter"/>
</dbReference>
<sequence>MRLISLYSGAGGLDLGFAKAGFIPVFSADINRDAVDTYRTISKAVQGEWKNAAVLFENCDVRCGDVLAESNDLSAGDAEIVIGGPPCQGFSVGGKMDPEDLRIREVFHFLEVVKRVRPLVFVMENVEALATNVKWNHIREKMEQEVSGLYHTNIHVLNAADYGVPQLRRRMFFVGMIGMHASYAERLKEMVMIPIACGDALRKMPKFGQVGNNDCGNAQIVPAKNPVLRKSPYSGMLFNGHGRVINLSEPAPTIVASLGGNRTPIVDEKALRDGAEPWILQYHEELQNYPHKSYEQMLTDSPLRRITVEEAACLQSFPDDLKFAGHRSSRYSQIGNAVPPMLAYALANAIMADLK</sequence>
<dbReference type="InterPro" id="IPR029063">
    <property type="entry name" value="SAM-dependent_MTases_sf"/>
</dbReference>
<dbReference type="eggNOG" id="COG0270">
    <property type="taxonomic scope" value="Bacteria"/>
</dbReference>
<keyword evidence="2 5" id="KW-0808">Transferase</keyword>
<evidence type="ECO:0000313" key="8">
    <source>
        <dbReference type="EMBL" id="EDN80898.1"/>
    </source>
</evidence>
<evidence type="ECO:0000256" key="6">
    <source>
        <dbReference type="RuleBase" id="RU000416"/>
    </source>
</evidence>
<dbReference type="InterPro" id="IPR018117">
    <property type="entry name" value="C5_DNA_meth_AS"/>
</dbReference>
<evidence type="ECO:0000256" key="4">
    <source>
        <dbReference type="ARBA" id="ARBA00022747"/>
    </source>
</evidence>
<comment type="caution">
    <text evidence="8">The sequence shown here is derived from an EMBL/GenBank/DDBJ whole genome shotgun (WGS) entry which is preliminary data.</text>
</comment>
<dbReference type="Proteomes" id="UP000003553">
    <property type="component" value="Unassembled WGS sequence"/>
</dbReference>
<evidence type="ECO:0000313" key="9">
    <source>
        <dbReference type="Proteomes" id="UP000003553"/>
    </source>
</evidence>
<keyword evidence="4" id="KW-0680">Restriction system</keyword>
<keyword evidence="3 5" id="KW-0949">S-adenosyl-L-methionine</keyword>
<dbReference type="NCBIfam" id="TIGR00675">
    <property type="entry name" value="dcm"/>
    <property type="match status" value="1"/>
</dbReference>
<accession>A7BCH4</accession>
<keyword evidence="9" id="KW-1185">Reference proteome</keyword>
<dbReference type="PROSITE" id="PS51679">
    <property type="entry name" value="SAM_MT_C5"/>
    <property type="match status" value="1"/>
</dbReference>
<dbReference type="REBASE" id="29755">
    <property type="entry name" value="M.Aod17982ORF1354P"/>
</dbReference>
<proteinExistence type="inferred from homology"/>
<dbReference type="SUPFAM" id="SSF53335">
    <property type="entry name" value="S-adenosyl-L-methionine-dependent methyltransferases"/>
    <property type="match status" value="1"/>
</dbReference>
<dbReference type="PRINTS" id="PR00105">
    <property type="entry name" value="C5METTRFRASE"/>
</dbReference>
<comment type="similarity">
    <text evidence="5 6">Belongs to the class I-like SAM-binding methyltransferase superfamily. C5-methyltransferase family.</text>
</comment>
<keyword evidence="1 5" id="KW-0489">Methyltransferase</keyword>
<dbReference type="GO" id="GO:0032259">
    <property type="term" value="P:methylation"/>
    <property type="evidence" value="ECO:0007669"/>
    <property type="project" value="UniProtKB-KW"/>
</dbReference>
<comment type="catalytic activity">
    <reaction evidence="7">
        <text>a 2'-deoxycytidine in DNA + S-adenosyl-L-methionine = a 5-methyl-2'-deoxycytidine in DNA + S-adenosyl-L-homocysteine + H(+)</text>
        <dbReference type="Rhea" id="RHEA:13681"/>
        <dbReference type="Rhea" id="RHEA-COMP:11369"/>
        <dbReference type="Rhea" id="RHEA-COMP:11370"/>
        <dbReference type="ChEBI" id="CHEBI:15378"/>
        <dbReference type="ChEBI" id="CHEBI:57856"/>
        <dbReference type="ChEBI" id="CHEBI:59789"/>
        <dbReference type="ChEBI" id="CHEBI:85452"/>
        <dbReference type="ChEBI" id="CHEBI:85454"/>
        <dbReference type="EC" id="2.1.1.37"/>
    </reaction>
</comment>
<name>A7BCH4_9ACTO</name>
<dbReference type="EC" id="2.1.1.37" evidence="7"/>
<evidence type="ECO:0000256" key="5">
    <source>
        <dbReference type="PROSITE-ProRule" id="PRU01016"/>
    </source>
</evidence>
<evidence type="ECO:0000256" key="3">
    <source>
        <dbReference type="ARBA" id="ARBA00022691"/>
    </source>
</evidence>
<protein>
    <recommendedName>
        <fullName evidence="7">Cytosine-specific methyltransferase</fullName>
        <ecNumber evidence="7">2.1.1.37</ecNumber>
    </recommendedName>
</protein>
<dbReference type="PANTHER" id="PTHR10629">
    <property type="entry name" value="CYTOSINE-SPECIFIC METHYLTRANSFERASE"/>
    <property type="match status" value="1"/>
</dbReference>
<dbReference type="InterPro" id="IPR001525">
    <property type="entry name" value="C5_MeTfrase"/>
</dbReference>